<keyword evidence="11 13" id="KW-0472">Membrane</keyword>
<dbReference type="InterPro" id="IPR001421">
    <property type="entry name" value="ATP8_metazoa"/>
</dbReference>
<protein>
    <recommendedName>
        <fullName evidence="12">ATP synthase complex subunit 8</fullName>
    </recommendedName>
</protein>
<dbReference type="GO" id="GO:0015078">
    <property type="term" value="F:proton transmembrane transporter activity"/>
    <property type="evidence" value="ECO:0007669"/>
    <property type="project" value="InterPro"/>
</dbReference>
<comment type="subunit">
    <text evidence="3">F-type ATPases have 2 components, CF(1) - the catalytic core - and CF(0) - the membrane proton channel.</text>
</comment>
<dbReference type="Pfam" id="PF00895">
    <property type="entry name" value="ATP-synt_8"/>
    <property type="match status" value="1"/>
</dbReference>
<evidence type="ECO:0000256" key="5">
    <source>
        <dbReference type="ARBA" id="ARBA00022547"/>
    </source>
</evidence>
<keyword evidence="9 12" id="KW-0406">Ion transport</keyword>
<evidence type="ECO:0000256" key="11">
    <source>
        <dbReference type="ARBA" id="ARBA00023136"/>
    </source>
</evidence>
<proteinExistence type="inferred from homology"/>
<evidence type="ECO:0000313" key="14">
    <source>
        <dbReference type="EMBL" id="ARH54146.1"/>
    </source>
</evidence>
<evidence type="ECO:0000256" key="7">
    <source>
        <dbReference type="ARBA" id="ARBA00022781"/>
    </source>
</evidence>
<reference evidence="14" key="1">
    <citation type="submission" date="2016-04" db="EMBL/GenBank/DDBJ databases">
        <title>Mitochondria of beetle species.</title>
        <authorList>
            <person name="Hunter A."/>
            <person name="Moriniere J."/>
            <person name="Tang P."/>
            <person name="Linard B."/>
            <person name="Crampton-Platt A."/>
            <person name="Vogler A.P."/>
        </authorList>
    </citation>
    <scope>NUCLEOTIDE SEQUENCE</scope>
</reference>
<dbReference type="EMBL" id="KX087249">
    <property type="protein sequence ID" value="ARH54146.1"/>
    <property type="molecule type" value="Genomic_DNA"/>
</dbReference>
<accession>A0A343C2A3</accession>
<evidence type="ECO:0000256" key="1">
    <source>
        <dbReference type="ARBA" id="ARBA00004304"/>
    </source>
</evidence>
<evidence type="ECO:0000256" key="10">
    <source>
        <dbReference type="ARBA" id="ARBA00023128"/>
    </source>
</evidence>
<gene>
    <name evidence="14" type="primary">atp8</name>
</gene>
<evidence type="ECO:0000256" key="6">
    <source>
        <dbReference type="ARBA" id="ARBA00022692"/>
    </source>
</evidence>
<feature type="transmembrane region" description="Helical" evidence="13">
    <location>
        <begin position="12"/>
        <end position="34"/>
    </location>
</feature>
<sequence>MPQMAPINWLTLYLLFIIILIMFIIMNYFSKIFLTKKHLMKNKSLIQYNWKW</sequence>
<evidence type="ECO:0000256" key="3">
    <source>
        <dbReference type="ARBA" id="ARBA00011291"/>
    </source>
</evidence>
<organism evidence="14">
    <name type="scientific">Bromius obscurus</name>
    <dbReference type="NCBI Taxonomy" id="216246"/>
    <lineage>
        <taxon>Eukaryota</taxon>
        <taxon>Metazoa</taxon>
        <taxon>Ecdysozoa</taxon>
        <taxon>Arthropoda</taxon>
        <taxon>Hexapoda</taxon>
        <taxon>Insecta</taxon>
        <taxon>Pterygota</taxon>
        <taxon>Neoptera</taxon>
        <taxon>Endopterygota</taxon>
        <taxon>Coleoptera</taxon>
        <taxon>Polyphaga</taxon>
        <taxon>Cucujiformia</taxon>
        <taxon>Chrysomeloidea</taxon>
        <taxon>Chrysomelidae</taxon>
        <taxon>Eumolpinae</taxon>
        <taxon>Bromius</taxon>
    </lineage>
</organism>
<geneLocation type="mitochondrion" evidence="14"/>
<keyword evidence="6 12" id="KW-0812">Transmembrane</keyword>
<comment type="similarity">
    <text evidence="2 12">Belongs to the ATPase protein 8 family.</text>
</comment>
<evidence type="ECO:0000256" key="13">
    <source>
        <dbReference type="SAM" id="Phobius"/>
    </source>
</evidence>
<evidence type="ECO:0000256" key="9">
    <source>
        <dbReference type="ARBA" id="ARBA00023065"/>
    </source>
</evidence>
<keyword evidence="5 12" id="KW-0138">CF(0)</keyword>
<evidence type="ECO:0000256" key="4">
    <source>
        <dbReference type="ARBA" id="ARBA00022448"/>
    </source>
</evidence>
<evidence type="ECO:0000256" key="8">
    <source>
        <dbReference type="ARBA" id="ARBA00022989"/>
    </source>
</evidence>
<dbReference type="GO" id="GO:0045259">
    <property type="term" value="C:proton-transporting ATP synthase complex"/>
    <property type="evidence" value="ECO:0007669"/>
    <property type="project" value="UniProtKB-KW"/>
</dbReference>
<evidence type="ECO:0000256" key="2">
    <source>
        <dbReference type="ARBA" id="ARBA00008892"/>
    </source>
</evidence>
<keyword evidence="10 12" id="KW-0496">Mitochondrion</keyword>
<evidence type="ECO:0000256" key="12">
    <source>
        <dbReference type="RuleBase" id="RU003661"/>
    </source>
</evidence>
<comment type="subcellular location">
    <subcellularLocation>
        <location evidence="1 12">Mitochondrion membrane</location>
        <topology evidence="1 12">Single-pass membrane protein</topology>
    </subcellularLocation>
</comment>
<keyword evidence="7 12" id="KW-0375">Hydrogen ion transport</keyword>
<dbReference type="AlphaFoldDB" id="A0A343C2A3"/>
<keyword evidence="4 12" id="KW-0813">Transport</keyword>
<dbReference type="GO" id="GO:0015986">
    <property type="term" value="P:proton motive force-driven ATP synthesis"/>
    <property type="evidence" value="ECO:0007669"/>
    <property type="project" value="InterPro"/>
</dbReference>
<name>A0A343C2A3_9CUCU</name>
<keyword evidence="8 13" id="KW-1133">Transmembrane helix</keyword>
<dbReference type="GO" id="GO:0031966">
    <property type="term" value="C:mitochondrial membrane"/>
    <property type="evidence" value="ECO:0007669"/>
    <property type="project" value="UniProtKB-SubCell"/>
</dbReference>